<protein>
    <submittedName>
        <fullName evidence="2">Glycosyltransferase</fullName>
    </submittedName>
</protein>
<proteinExistence type="predicted"/>
<reference evidence="2 3" key="1">
    <citation type="submission" date="2021-01" db="EMBL/GenBank/DDBJ databases">
        <title>Genome Sequencing of Type Strains.</title>
        <authorList>
            <person name="Lemaire J.F."/>
            <person name="Inderbitzin P."/>
            <person name="Collins S.B."/>
            <person name="Wespe N."/>
            <person name="Knight-Connoni V."/>
        </authorList>
    </citation>
    <scope>NUCLEOTIDE SEQUENCE [LARGE SCALE GENOMIC DNA]</scope>
    <source>
        <strain evidence="2 3">DSM 14730</strain>
    </source>
</reference>
<dbReference type="PROSITE" id="PS51782">
    <property type="entry name" value="LYSM"/>
    <property type="match status" value="1"/>
</dbReference>
<dbReference type="InterPro" id="IPR036779">
    <property type="entry name" value="LysM_dom_sf"/>
</dbReference>
<feature type="domain" description="LysM" evidence="1">
    <location>
        <begin position="349"/>
        <end position="392"/>
    </location>
</feature>
<dbReference type="Gene3D" id="3.10.350.10">
    <property type="entry name" value="LysM domain"/>
    <property type="match status" value="1"/>
</dbReference>
<dbReference type="Pfam" id="PF13524">
    <property type="entry name" value="Glyco_trans_1_2"/>
    <property type="match status" value="1"/>
</dbReference>
<dbReference type="Pfam" id="PF01476">
    <property type="entry name" value="LysM"/>
    <property type="match status" value="1"/>
</dbReference>
<evidence type="ECO:0000313" key="3">
    <source>
        <dbReference type="Proteomes" id="UP001319060"/>
    </source>
</evidence>
<sequence>MKILFLESHPMWIYGLPYGLKELGHTVIISGPVSRENILDMIAKYEPDLILSMGWTPEHSKEKQPWIRDAARSADIPLVYWSTEDPLHTKNFTLPLICTMQPDFVFTVTRTLCETYETLGIKAAHLDFGFHPRVHNHAGTYSKYTADIAVVANAYPDYLEQNPDVFRSASFKNLILPLLEKKIRVDFWGNHWQQLCSQLGMRIPSDWFHGYLNYTKARKVYSSSKIIIGLQNCTDQLSQRTFEVLGSGGCLLTSDTEAVREKFVPGRDLIVSSTPEETIKKVKYYLNNSKQREAIRKNGMTAVKPHSYKHRAEEMIQVLINRGIISSRLESEDTGKLIHYTEVLERRYNLHYVRFGDTLGQISKRYKIPLQQIMKINKFTSDQIYAGQLIKINKK</sequence>
<gene>
    <name evidence="2" type="ORF">JYA64_09535</name>
</gene>
<dbReference type="Proteomes" id="UP001319060">
    <property type="component" value="Unassembled WGS sequence"/>
</dbReference>
<evidence type="ECO:0000259" key="1">
    <source>
        <dbReference type="PROSITE" id="PS51782"/>
    </source>
</evidence>
<dbReference type="InterPro" id="IPR024542">
    <property type="entry name" value="YkvP_N"/>
</dbReference>
<comment type="caution">
    <text evidence="2">The sequence shown here is derived from an EMBL/GenBank/DDBJ whole genome shotgun (WGS) entry which is preliminary data.</text>
</comment>
<accession>A0ABS2ZC70</accession>
<organism evidence="2 3">
    <name type="scientific">Fictibacillus barbaricus</name>
    <dbReference type="NCBI Taxonomy" id="182136"/>
    <lineage>
        <taxon>Bacteria</taxon>
        <taxon>Bacillati</taxon>
        <taxon>Bacillota</taxon>
        <taxon>Bacilli</taxon>
        <taxon>Bacillales</taxon>
        <taxon>Fictibacillaceae</taxon>
        <taxon>Fictibacillus</taxon>
    </lineage>
</organism>
<dbReference type="SUPFAM" id="SSF53756">
    <property type="entry name" value="UDP-Glycosyltransferase/glycogen phosphorylase"/>
    <property type="match status" value="1"/>
</dbReference>
<name>A0ABS2ZC70_9BACL</name>
<dbReference type="SMART" id="SM00257">
    <property type="entry name" value="LysM"/>
    <property type="match status" value="1"/>
</dbReference>
<dbReference type="InterPro" id="IPR018392">
    <property type="entry name" value="LysM"/>
</dbReference>
<dbReference type="SUPFAM" id="SSF54106">
    <property type="entry name" value="LysM domain"/>
    <property type="match status" value="1"/>
</dbReference>
<keyword evidence="3" id="KW-1185">Reference proteome</keyword>
<dbReference type="InterPro" id="IPR055259">
    <property type="entry name" value="YkvP/CgeB_Glyco_trans-like"/>
</dbReference>
<dbReference type="EMBL" id="JAFHKS010000043">
    <property type="protein sequence ID" value="MBN3545535.1"/>
    <property type="molecule type" value="Genomic_DNA"/>
</dbReference>
<dbReference type="Gene3D" id="3.40.50.2000">
    <property type="entry name" value="Glycogen Phosphorylase B"/>
    <property type="match status" value="1"/>
</dbReference>
<dbReference type="CDD" id="cd00118">
    <property type="entry name" value="LysM"/>
    <property type="match status" value="1"/>
</dbReference>
<evidence type="ECO:0000313" key="2">
    <source>
        <dbReference type="EMBL" id="MBN3545535.1"/>
    </source>
</evidence>
<dbReference type="Pfam" id="PF12996">
    <property type="entry name" value="DUF3880"/>
    <property type="match status" value="1"/>
</dbReference>
<dbReference type="RefSeq" id="WP_188402411.1">
    <property type="nucleotide sequence ID" value="NZ_BMCE01000002.1"/>
</dbReference>